<name>A0A8B8ZJL9_PHODC</name>
<evidence type="ECO:0000313" key="1">
    <source>
        <dbReference type="Proteomes" id="UP000228380"/>
    </source>
</evidence>
<dbReference type="AlphaFoldDB" id="A0A8B8ZJL9"/>
<accession>A0A8B8ZJL9</accession>
<dbReference type="GeneID" id="103716330"/>
<gene>
    <name evidence="2" type="primary">LOC103716330</name>
</gene>
<organism evidence="1 2">
    <name type="scientific">Phoenix dactylifera</name>
    <name type="common">Date palm</name>
    <dbReference type="NCBI Taxonomy" id="42345"/>
    <lineage>
        <taxon>Eukaryota</taxon>
        <taxon>Viridiplantae</taxon>
        <taxon>Streptophyta</taxon>
        <taxon>Embryophyta</taxon>
        <taxon>Tracheophyta</taxon>
        <taxon>Spermatophyta</taxon>
        <taxon>Magnoliopsida</taxon>
        <taxon>Liliopsida</taxon>
        <taxon>Arecaceae</taxon>
        <taxon>Coryphoideae</taxon>
        <taxon>Phoeniceae</taxon>
        <taxon>Phoenix</taxon>
    </lineage>
</organism>
<dbReference type="RefSeq" id="XP_038974376.1">
    <property type="nucleotide sequence ID" value="XM_039118448.1"/>
</dbReference>
<sequence length="133" mass="14908">MARGRRRRRHPKLGLLLLFSVNTRERSLARVLGRPRPRPAAPAVAGPSHGGDARELLLADESNWLSEQSLLLIDSPIVEARSGVIVVEVEARIAWRMSLSWRTQWEFATLEAAEFVPSMVGHYLSPVTKSMRS</sequence>
<dbReference type="Proteomes" id="UP000228380">
    <property type="component" value="Unplaced"/>
</dbReference>
<evidence type="ECO:0000313" key="2">
    <source>
        <dbReference type="RefSeq" id="XP_038974376.1"/>
    </source>
</evidence>
<reference evidence="2" key="1">
    <citation type="submission" date="2025-08" db="UniProtKB">
        <authorList>
            <consortium name="RefSeq"/>
        </authorList>
    </citation>
    <scope>IDENTIFICATION</scope>
    <source>
        <tissue evidence="2">Young leaves</tissue>
    </source>
</reference>
<protein>
    <submittedName>
        <fullName evidence="2">Uncharacterized protein LOC103716330 isoform X3</fullName>
    </submittedName>
</protein>
<keyword evidence="1" id="KW-1185">Reference proteome</keyword>
<proteinExistence type="predicted"/>